<evidence type="ECO:0000256" key="4">
    <source>
        <dbReference type="ARBA" id="ARBA00023136"/>
    </source>
</evidence>
<feature type="transmembrane region" description="Helical" evidence="5">
    <location>
        <begin position="29"/>
        <end position="45"/>
    </location>
</feature>
<comment type="caution">
    <text evidence="7">The sequence shown here is derived from an EMBL/GenBank/DDBJ whole genome shotgun (WGS) entry which is preliminary data.</text>
</comment>
<dbReference type="PANTHER" id="PTHR37422:SF17">
    <property type="entry name" value="O-ANTIGEN LIGASE"/>
    <property type="match status" value="1"/>
</dbReference>
<keyword evidence="3 5" id="KW-1133">Transmembrane helix</keyword>
<feature type="transmembrane region" description="Helical" evidence="5">
    <location>
        <begin position="57"/>
        <end position="75"/>
    </location>
</feature>
<dbReference type="InterPro" id="IPR007016">
    <property type="entry name" value="O-antigen_ligase-rel_domated"/>
</dbReference>
<dbReference type="AlphaFoldDB" id="A0A368ZUB4"/>
<comment type="subcellular location">
    <subcellularLocation>
        <location evidence="1">Membrane</location>
        <topology evidence="1">Multi-pass membrane protein</topology>
    </subcellularLocation>
</comment>
<organism evidence="7 8">
    <name type="scientific">Marinomonas foliarum</name>
    <dbReference type="NCBI Taxonomy" id="491950"/>
    <lineage>
        <taxon>Bacteria</taxon>
        <taxon>Pseudomonadati</taxon>
        <taxon>Pseudomonadota</taxon>
        <taxon>Gammaproteobacteria</taxon>
        <taxon>Oceanospirillales</taxon>
        <taxon>Oceanospirillaceae</taxon>
        <taxon>Marinomonas</taxon>
    </lineage>
</organism>
<dbReference type="Proteomes" id="UP000253506">
    <property type="component" value="Unassembled WGS sequence"/>
</dbReference>
<dbReference type="Pfam" id="PF04932">
    <property type="entry name" value="Wzy_C"/>
    <property type="match status" value="1"/>
</dbReference>
<evidence type="ECO:0000256" key="3">
    <source>
        <dbReference type="ARBA" id="ARBA00022989"/>
    </source>
</evidence>
<dbReference type="PANTHER" id="PTHR37422">
    <property type="entry name" value="TEICHURONIC ACID BIOSYNTHESIS PROTEIN TUAE"/>
    <property type="match status" value="1"/>
</dbReference>
<name>A0A368ZUB4_9GAMM</name>
<evidence type="ECO:0000256" key="2">
    <source>
        <dbReference type="ARBA" id="ARBA00022692"/>
    </source>
</evidence>
<keyword evidence="4 5" id="KW-0472">Membrane</keyword>
<feature type="transmembrane region" description="Helical" evidence="5">
    <location>
        <begin position="169"/>
        <end position="188"/>
    </location>
</feature>
<proteinExistence type="predicted"/>
<gene>
    <name evidence="7" type="ORF">DFP77_12328</name>
</gene>
<dbReference type="InterPro" id="IPR051533">
    <property type="entry name" value="WaaL-like"/>
</dbReference>
<sequence length="411" mass="46045">MLNTVSSALVWFFAALTFALSITVPNGYNIGTTLIFILSLVFLLKPKWHELKKEDKLLFWGFALYAVAMFGFVYLDGWHTRELDRPSRFILVLPVLLLLLKSSGRERWLWFGTVLGAIAAFSLAIYERKVLGYGRAHGSEHPIMFGNTGMLLGLLSFVSATYFLANKRYIWLALAVVGGLCGIAASVLSASRGGWVALPLIGFFLLWQSRFLLGKKLVWSVCIASVLLVGAAVALPQSGIKDRIEEAISDVEHYSDGSNKTTSVGLRFEMWKASLSMFEESPLVGVGEYGSKAVKERLVADSAISQDVLHYSHSHNEYINALGLTGIVGFIFLMSVYLIPLRLFLKKMRQYPNNWNIRSYAMAGALVPMCYMDFGLSQVMFSHNIGVMMYVFPIVYFWAAVRWAERKEFAK</sequence>
<protein>
    <submittedName>
        <fullName evidence="7">O-antigen ligase</fullName>
    </submittedName>
</protein>
<dbReference type="GO" id="GO:0016020">
    <property type="term" value="C:membrane"/>
    <property type="evidence" value="ECO:0007669"/>
    <property type="project" value="UniProtKB-SubCell"/>
</dbReference>
<evidence type="ECO:0000256" key="5">
    <source>
        <dbReference type="SAM" id="Phobius"/>
    </source>
</evidence>
<feature type="transmembrane region" description="Helical" evidence="5">
    <location>
        <begin position="318"/>
        <end position="339"/>
    </location>
</feature>
<evidence type="ECO:0000256" key="1">
    <source>
        <dbReference type="ARBA" id="ARBA00004141"/>
    </source>
</evidence>
<keyword evidence="2 5" id="KW-0812">Transmembrane</keyword>
<accession>A0A368ZUB4</accession>
<evidence type="ECO:0000259" key="6">
    <source>
        <dbReference type="Pfam" id="PF04932"/>
    </source>
</evidence>
<feature type="transmembrane region" description="Helical" evidence="5">
    <location>
        <begin position="217"/>
        <end position="235"/>
    </location>
</feature>
<dbReference type="EMBL" id="QPJQ01000023">
    <property type="protein sequence ID" value="RCX00379.1"/>
    <property type="molecule type" value="Genomic_DNA"/>
</dbReference>
<keyword evidence="7" id="KW-0436">Ligase</keyword>
<feature type="transmembrane region" description="Helical" evidence="5">
    <location>
        <begin position="194"/>
        <end position="212"/>
    </location>
</feature>
<dbReference type="RefSeq" id="WP_114412577.1">
    <property type="nucleotide sequence ID" value="NZ_QPJQ01000023.1"/>
</dbReference>
<feature type="transmembrane region" description="Helical" evidence="5">
    <location>
        <begin position="146"/>
        <end position="164"/>
    </location>
</feature>
<reference evidence="7 8" key="1">
    <citation type="submission" date="2018-07" db="EMBL/GenBank/DDBJ databases">
        <title>Genomic Encyclopedia of Type Strains, Phase III (KMG-III): the genomes of soil and plant-associated and newly described type strains.</title>
        <authorList>
            <person name="Whitman W."/>
        </authorList>
    </citation>
    <scope>NUCLEOTIDE SEQUENCE [LARGE SCALE GENOMIC DNA]</scope>
    <source>
        <strain evidence="7 8">CECT 7731</strain>
    </source>
</reference>
<evidence type="ECO:0000313" key="7">
    <source>
        <dbReference type="EMBL" id="RCX00379.1"/>
    </source>
</evidence>
<evidence type="ECO:0000313" key="8">
    <source>
        <dbReference type="Proteomes" id="UP000253506"/>
    </source>
</evidence>
<dbReference type="GO" id="GO:0016874">
    <property type="term" value="F:ligase activity"/>
    <property type="evidence" value="ECO:0007669"/>
    <property type="project" value="UniProtKB-KW"/>
</dbReference>
<feature type="transmembrane region" description="Helical" evidence="5">
    <location>
        <begin position="108"/>
        <end position="126"/>
    </location>
</feature>
<feature type="transmembrane region" description="Helical" evidence="5">
    <location>
        <begin position="387"/>
        <end position="404"/>
    </location>
</feature>
<feature type="domain" description="O-antigen ligase-related" evidence="6">
    <location>
        <begin position="180"/>
        <end position="333"/>
    </location>
</feature>
<dbReference type="OrthoDB" id="8576060at2"/>